<dbReference type="AlphaFoldDB" id="A0A919MU51"/>
<organism evidence="2 3">
    <name type="scientific">Paractinoplanes rishiriensis</name>
    <dbReference type="NCBI Taxonomy" id="1050105"/>
    <lineage>
        <taxon>Bacteria</taxon>
        <taxon>Bacillati</taxon>
        <taxon>Actinomycetota</taxon>
        <taxon>Actinomycetes</taxon>
        <taxon>Micromonosporales</taxon>
        <taxon>Micromonosporaceae</taxon>
        <taxon>Paractinoplanes</taxon>
    </lineage>
</organism>
<dbReference type="EMBL" id="BOMV01000021">
    <property type="protein sequence ID" value="GIE94974.1"/>
    <property type="molecule type" value="Genomic_DNA"/>
</dbReference>
<feature type="chain" id="PRO_5038734170" description="DUF3558 domain-containing protein" evidence="1">
    <location>
        <begin position="30"/>
        <end position="192"/>
    </location>
</feature>
<evidence type="ECO:0000256" key="1">
    <source>
        <dbReference type="SAM" id="SignalP"/>
    </source>
</evidence>
<dbReference type="RefSeq" id="WP_203781272.1">
    <property type="nucleotide sequence ID" value="NZ_BOMV01000021.1"/>
</dbReference>
<proteinExistence type="predicted"/>
<sequence>MSPRKLLPVLAMPVVALLLGALMSAPGNAGTSEPGSTPGSWTGGPICAEGTINAGPPTSDSPPRTPLFISIQPCAGTDPAVTAQARWGIAQYADTSAFVGILTNPFAAEGPTTRDTWNYTVDDLRAGHLGTIRAACLITDPHTRVACVRVVANSWSGTVEITPLPVDDPLVTRPATVLGMDNTIDPVCASCV</sequence>
<gene>
    <name evidence="2" type="ORF">Ari01nite_24390</name>
</gene>
<feature type="signal peptide" evidence="1">
    <location>
        <begin position="1"/>
        <end position="29"/>
    </location>
</feature>
<reference evidence="2" key="1">
    <citation type="submission" date="2021-01" db="EMBL/GenBank/DDBJ databases">
        <title>Whole genome shotgun sequence of Actinoplanes rishiriensis NBRC 108556.</title>
        <authorList>
            <person name="Komaki H."/>
            <person name="Tamura T."/>
        </authorList>
    </citation>
    <scope>NUCLEOTIDE SEQUENCE</scope>
    <source>
        <strain evidence="2">NBRC 108556</strain>
    </source>
</reference>
<evidence type="ECO:0000313" key="3">
    <source>
        <dbReference type="Proteomes" id="UP000636960"/>
    </source>
</evidence>
<keyword evidence="3" id="KW-1185">Reference proteome</keyword>
<accession>A0A919MU51</accession>
<evidence type="ECO:0008006" key="4">
    <source>
        <dbReference type="Google" id="ProtNLM"/>
    </source>
</evidence>
<dbReference type="Proteomes" id="UP000636960">
    <property type="component" value="Unassembled WGS sequence"/>
</dbReference>
<name>A0A919MU51_9ACTN</name>
<keyword evidence="1" id="KW-0732">Signal</keyword>
<comment type="caution">
    <text evidence="2">The sequence shown here is derived from an EMBL/GenBank/DDBJ whole genome shotgun (WGS) entry which is preliminary data.</text>
</comment>
<protein>
    <recommendedName>
        <fullName evidence="4">DUF3558 domain-containing protein</fullName>
    </recommendedName>
</protein>
<evidence type="ECO:0000313" key="2">
    <source>
        <dbReference type="EMBL" id="GIE94974.1"/>
    </source>
</evidence>